<sequence length="574" mass="63824">MKIRVRIFAALFGCAVVALEGALPAAAGTYDLTVEPVTLDVSGRDVDGFSINGQVPAPLLRFTEGEELTINVTNTLEVDTSIHWHGFVLPFDQDGVPGMSFDGIKPGETFTYRFKAPKAGTYWYHSHSGLQEGAGMYGPIIIEPTGREPFRYGRDHVVVLSDWHEDSPMQVFRNLKRSPDHYNFIQRTAGEFFRQAEEEGLGAALGDRLDWGEMRMMPSDIQDVQGYTYLMNGRNPSQNWTGLFTPGERVRLRFINASAMSFYDIRIPGLEMTVVQADANNVRPVTVDEFRIAVAETYDVIVRPREDRAYTIFAETMARDGFARGTLAPRDGMEAAVPELRDPPRLTMADMDHGAMPGMTHGDMDQGEMDHAAMGHAGHDMGAMGGGDDDPFYAPGSGLEPDAANGGKFLSLGDLRAQDPLYEERPYDREIRLRLTGNMERYIWSINDKKLSEAEPLRLKYGERVRFTFINETMMAHPMHLHGMWKIVDVGAGKWNPLKHVLTVAPNTTLSADVEVDAPGQWAFHCHLMYHMAAGMFRKVIVEGGPEDLAQVDPELEKLWGMANAGDAQAGGHH</sequence>
<feature type="chain" id="PRO_5032677953" evidence="4">
    <location>
        <begin position="19"/>
        <end position="574"/>
    </location>
</feature>
<dbReference type="GO" id="GO:0042597">
    <property type="term" value="C:periplasmic space"/>
    <property type="evidence" value="ECO:0007669"/>
    <property type="project" value="InterPro"/>
</dbReference>
<dbReference type="CDD" id="cd13896">
    <property type="entry name" value="CuRO_3_CopA"/>
    <property type="match status" value="1"/>
</dbReference>
<dbReference type="Proteomes" id="UP000470384">
    <property type="component" value="Unassembled WGS sequence"/>
</dbReference>
<dbReference type="InterPro" id="IPR033138">
    <property type="entry name" value="Cu_oxidase_CS"/>
</dbReference>
<dbReference type="InterPro" id="IPR001117">
    <property type="entry name" value="Cu-oxidase_2nd"/>
</dbReference>
<dbReference type="InterPro" id="IPR034279">
    <property type="entry name" value="CuRO_3_CopA"/>
</dbReference>
<dbReference type="CDD" id="cd13874">
    <property type="entry name" value="CuRO_2_CopA"/>
    <property type="match status" value="1"/>
</dbReference>
<evidence type="ECO:0000313" key="8">
    <source>
        <dbReference type="EMBL" id="NBG96865.1"/>
    </source>
</evidence>
<keyword evidence="9" id="KW-1185">Reference proteome</keyword>
<feature type="domain" description="Plastocyanin-like" evidence="6">
    <location>
        <begin position="425"/>
        <end position="543"/>
    </location>
</feature>
<dbReference type="InterPro" id="IPR011706">
    <property type="entry name" value="Cu-oxidase_C"/>
</dbReference>
<accession>A0A845QDW8</accession>
<keyword evidence="3" id="KW-0186">Copper</keyword>
<dbReference type="AlphaFoldDB" id="A0A845QDW8"/>
<dbReference type="GO" id="GO:0016491">
    <property type="term" value="F:oxidoreductase activity"/>
    <property type="evidence" value="ECO:0007669"/>
    <property type="project" value="UniProtKB-KW"/>
</dbReference>
<dbReference type="PROSITE" id="PS00080">
    <property type="entry name" value="MULTICOPPER_OXIDASE2"/>
    <property type="match status" value="1"/>
</dbReference>
<dbReference type="EMBL" id="WXYQ01000012">
    <property type="protein sequence ID" value="NBG96865.1"/>
    <property type="molecule type" value="Genomic_DNA"/>
</dbReference>
<evidence type="ECO:0000259" key="5">
    <source>
        <dbReference type="Pfam" id="PF00394"/>
    </source>
</evidence>
<comment type="caution">
    <text evidence="8">The sequence shown here is derived from an EMBL/GenBank/DDBJ whole genome shotgun (WGS) entry which is preliminary data.</text>
</comment>
<dbReference type="InterPro" id="IPR002355">
    <property type="entry name" value="Cu_oxidase_Cu_BS"/>
</dbReference>
<gene>
    <name evidence="8" type="ORF">GTQ45_14090</name>
</gene>
<dbReference type="OrthoDB" id="9757546at2"/>
<dbReference type="SUPFAM" id="SSF49503">
    <property type="entry name" value="Cupredoxins"/>
    <property type="match status" value="3"/>
</dbReference>
<dbReference type="NCBIfam" id="TIGR01480">
    <property type="entry name" value="copper_res_A"/>
    <property type="match status" value="1"/>
</dbReference>
<dbReference type="InterPro" id="IPR045087">
    <property type="entry name" value="Cu-oxidase_fam"/>
</dbReference>
<proteinExistence type="predicted"/>
<feature type="domain" description="Plastocyanin-like" evidence="5">
    <location>
        <begin position="206"/>
        <end position="317"/>
    </location>
</feature>
<dbReference type="Pfam" id="PF07732">
    <property type="entry name" value="Cu-oxidase_3"/>
    <property type="match status" value="1"/>
</dbReference>
<dbReference type="RefSeq" id="WP_160588871.1">
    <property type="nucleotide sequence ID" value="NZ_BMHN01000001.1"/>
</dbReference>
<evidence type="ECO:0000256" key="2">
    <source>
        <dbReference type="ARBA" id="ARBA00023002"/>
    </source>
</evidence>
<dbReference type="InterPro" id="IPR008972">
    <property type="entry name" value="Cupredoxin"/>
</dbReference>
<dbReference type="InterPro" id="IPR011707">
    <property type="entry name" value="Cu-oxidase-like_N"/>
</dbReference>
<evidence type="ECO:0000256" key="4">
    <source>
        <dbReference type="SAM" id="SignalP"/>
    </source>
</evidence>
<dbReference type="PANTHER" id="PTHR11709">
    <property type="entry name" value="MULTI-COPPER OXIDASE"/>
    <property type="match status" value="1"/>
</dbReference>
<reference evidence="8 9" key="1">
    <citation type="journal article" date="2016" name="Int. J. Syst. Evol. Microbiol.">
        <title>Pyruvatibacter mobilis gen. nov., sp. nov., a marine bacterium from the culture broth of Picochlorum sp. 122.</title>
        <authorList>
            <person name="Wang G."/>
            <person name="Tang M."/>
            <person name="Wu H."/>
            <person name="Dai S."/>
            <person name="Li T."/>
            <person name="Chen C."/>
            <person name="He H."/>
            <person name="Fan J."/>
            <person name="Xiang W."/>
            <person name="Li X."/>
        </authorList>
    </citation>
    <scope>NUCLEOTIDE SEQUENCE [LARGE SCALE GENOMIC DNA]</scope>
    <source>
        <strain evidence="8 9">GYP-11</strain>
    </source>
</reference>
<dbReference type="GO" id="GO:0005507">
    <property type="term" value="F:copper ion binding"/>
    <property type="evidence" value="ECO:0007669"/>
    <property type="project" value="InterPro"/>
</dbReference>
<keyword evidence="1" id="KW-0479">Metal-binding</keyword>
<dbReference type="GeneID" id="300654291"/>
<evidence type="ECO:0000256" key="1">
    <source>
        <dbReference type="ARBA" id="ARBA00022723"/>
    </source>
</evidence>
<dbReference type="PROSITE" id="PS00079">
    <property type="entry name" value="MULTICOPPER_OXIDASE1"/>
    <property type="match status" value="2"/>
</dbReference>
<keyword evidence="2" id="KW-0560">Oxidoreductase</keyword>
<dbReference type="InterPro" id="IPR034282">
    <property type="entry name" value="CuRO_2_CopA"/>
</dbReference>
<protein>
    <submittedName>
        <fullName evidence="8">Copper resistance system multicopper oxidase</fullName>
    </submittedName>
</protein>
<evidence type="ECO:0000256" key="3">
    <source>
        <dbReference type="ARBA" id="ARBA00023008"/>
    </source>
</evidence>
<dbReference type="Pfam" id="PF00394">
    <property type="entry name" value="Cu-oxidase"/>
    <property type="match status" value="1"/>
</dbReference>
<evidence type="ECO:0000259" key="6">
    <source>
        <dbReference type="Pfam" id="PF07731"/>
    </source>
</evidence>
<feature type="domain" description="Plastocyanin-like" evidence="7">
    <location>
        <begin position="43"/>
        <end position="145"/>
    </location>
</feature>
<dbReference type="InterPro" id="IPR006376">
    <property type="entry name" value="Cu-R_CopA"/>
</dbReference>
<evidence type="ECO:0000313" key="9">
    <source>
        <dbReference type="Proteomes" id="UP000470384"/>
    </source>
</evidence>
<keyword evidence="4" id="KW-0732">Signal</keyword>
<name>A0A845QDW8_9HYPH</name>
<dbReference type="PANTHER" id="PTHR11709:SF394">
    <property type="entry name" value="FI03373P-RELATED"/>
    <property type="match status" value="1"/>
</dbReference>
<feature type="signal peptide" evidence="4">
    <location>
        <begin position="1"/>
        <end position="18"/>
    </location>
</feature>
<evidence type="ECO:0000259" key="7">
    <source>
        <dbReference type="Pfam" id="PF07732"/>
    </source>
</evidence>
<dbReference type="Pfam" id="PF07731">
    <property type="entry name" value="Cu-oxidase_2"/>
    <property type="match status" value="1"/>
</dbReference>
<organism evidence="8 9">
    <name type="scientific">Pyruvatibacter mobilis</name>
    <dbReference type="NCBI Taxonomy" id="1712261"/>
    <lineage>
        <taxon>Bacteria</taxon>
        <taxon>Pseudomonadati</taxon>
        <taxon>Pseudomonadota</taxon>
        <taxon>Alphaproteobacteria</taxon>
        <taxon>Hyphomicrobiales</taxon>
        <taxon>Parvibaculaceae</taxon>
        <taxon>Pyruvatibacter</taxon>
    </lineage>
</organism>
<dbReference type="Gene3D" id="2.60.40.420">
    <property type="entry name" value="Cupredoxins - blue copper proteins"/>
    <property type="match status" value="3"/>
</dbReference>